<keyword evidence="4" id="KW-1185">Reference proteome</keyword>
<dbReference type="SUPFAM" id="SSF51120">
    <property type="entry name" value="beta-Roll"/>
    <property type="match status" value="2"/>
</dbReference>
<protein>
    <submittedName>
        <fullName evidence="3">Calcium-binding protein</fullName>
    </submittedName>
</protein>
<evidence type="ECO:0000256" key="1">
    <source>
        <dbReference type="ARBA" id="ARBA00004613"/>
    </source>
</evidence>
<organism evidence="3 4">
    <name type="scientific">Bradyrhizobium brasilense</name>
    <dbReference type="NCBI Taxonomy" id="1419277"/>
    <lineage>
        <taxon>Bacteria</taxon>
        <taxon>Pseudomonadati</taxon>
        <taxon>Pseudomonadota</taxon>
        <taxon>Alphaproteobacteria</taxon>
        <taxon>Hyphomicrobiales</taxon>
        <taxon>Nitrobacteraceae</taxon>
        <taxon>Bradyrhizobium</taxon>
    </lineage>
</organism>
<comment type="subcellular location">
    <subcellularLocation>
        <location evidence="1">Secreted</location>
    </subcellularLocation>
</comment>
<dbReference type="InterPro" id="IPR050557">
    <property type="entry name" value="RTX_toxin/Mannuronan_C5-epim"/>
</dbReference>
<dbReference type="PROSITE" id="PS00330">
    <property type="entry name" value="HEMOLYSIN_CALCIUM"/>
    <property type="match status" value="4"/>
</dbReference>
<dbReference type="Pfam" id="PF00353">
    <property type="entry name" value="HemolysinCabind"/>
    <property type="match status" value="4"/>
</dbReference>
<dbReference type="InterPro" id="IPR011049">
    <property type="entry name" value="Serralysin-like_metalloprot_C"/>
</dbReference>
<name>A0ABY8JNP3_9BRAD</name>
<dbReference type="InterPro" id="IPR018511">
    <property type="entry name" value="Hemolysin-typ_Ca-bd_CS"/>
</dbReference>
<sequence>MAQILYYTVNFVTLHQKAPAGVDPGLNSGNPYLEINGLATSRTKYGLEFGFGDPGENPSFDSFDYTEWEVGFATLVRPSNLTATGTYQREALGGTSTVSYNIWRSMSVPDNFIVPTKYLDPTLPDYVQALMDDARSALFTYGDSKGVPLAGLASQLNAASGLFDALSTHMDRQFDLINQVSNGSIDVATFQQLSENASTAFVLDLAGAAGIPSVLVTGAKDLIGQRVIATNPENNQEHASFGASAGAGFWPPDVKSFHEVGSQANDTLFDHFTSSDVVTAGPGNDLVYGSTGSDILVGGSGIDTLDYGGVDSALNISLTTGLVTGTGFTDKIAGFENVRGSYLSDVLVGDSAANVFSGAGGNDHLSTMSGNDQLEGGAGADILDGGIGTDTAVYFNGIFDPNTFTYRGLTASLNNPAKNTGEAQGDSYISIENISGSDSGDTLEGNGGSNALYGNSGNDLLTGLAGNDTLYGGVGNDTLLGGQDVDLLYGGTGKDTTTGGGGLDRMVISSLSESGVTFAQRDVINTFAHGDKIDVSAIDANTHLAGNQAFTFVSAFTHVPGQLQWDLTGVSVTGVKGYLVQGDVNGDAVADFSLQIYTSPTNNLAGGSAGWNLAAWDFIL</sequence>
<reference evidence="3 4" key="1">
    <citation type="submission" date="2023-04" db="EMBL/GenBank/DDBJ databases">
        <title>Australian commercial rhizobial inoculants.</title>
        <authorList>
            <person name="Kohlmeier M.G."/>
            <person name="O'Hara G.W."/>
            <person name="Colombi E."/>
            <person name="Ramsay J.P."/>
            <person name="Terpolilli J."/>
        </authorList>
    </citation>
    <scope>NUCLEOTIDE SEQUENCE [LARGE SCALE GENOMIC DNA]</scope>
    <source>
        <strain evidence="3 4">CB627</strain>
    </source>
</reference>
<evidence type="ECO:0000313" key="4">
    <source>
        <dbReference type="Proteomes" id="UP001221546"/>
    </source>
</evidence>
<proteinExistence type="predicted"/>
<dbReference type="RefSeq" id="WP_141343406.1">
    <property type="nucleotide sequence ID" value="NZ_CP121646.1"/>
</dbReference>
<dbReference type="EMBL" id="CP121646">
    <property type="protein sequence ID" value="WFU66728.1"/>
    <property type="molecule type" value="Genomic_DNA"/>
</dbReference>
<evidence type="ECO:0000256" key="2">
    <source>
        <dbReference type="ARBA" id="ARBA00022525"/>
    </source>
</evidence>
<keyword evidence="2" id="KW-0964">Secreted</keyword>
<dbReference type="InterPro" id="IPR001343">
    <property type="entry name" value="Hemolysn_Ca-bd"/>
</dbReference>
<evidence type="ECO:0000313" key="3">
    <source>
        <dbReference type="EMBL" id="WFU66728.1"/>
    </source>
</evidence>
<dbReference type="PANTHER" id="PTHR38340">
    <property type="entry name" value="S-LAYER PROTEIN"/>
    <property type="match status" value="1"/>
</dbReference>
<dbReference type="Gene3D" id="2.150.10.10">
    <property type="entry name" value="Serralysin-like metalloprotease, C-terminal"/>
    <property type="match status" value="2"/>
</dbReference>
<gene>
    <name evidence="3" type="ORF">QA636_14990</name>
</gene>
<dbReference type="Proteomes" id="UP001221546">
    <property type="component" value="Chromosome"/>
</dbReference>
<dbReference type="PANTHER" id="PTHR38340:SF1">
    <property type="entry name" value="S-LAYER PROTEIN"/>
    <property type="match status" value="1"/>
</dbReference>
<dbReference type="PRINTS" id="PR00313">
    <property type="entry name" value="CABNDNGRPT"/>
</dbReference>
<accession>A0ABY8JNP3</accession>